<feature type="domain" description="AB hydrolase-1" evidence="5">
    <location>
        <begin position="93"/>
        <end position="477"/>
    </location>
</feature>
<dbReference type="GO" id="GO:0008233">
    <property type="term" value="F:peptidase activity"/>
    <property type="evidence" value="ECO:0007669"/>
    <property type="project" value="UniProtKB-KW"/>
</dbReference>
<evidence type="ECO:0000256" key="3">
    <source>
        <dbReference type="ARBA" id="ARBA00022801"/>
    </source>
</evidence>
<evidence type="ECO:0000256" key="2">
    <source>
        <dbReference type="ARBA" id="ARBA00022729"/>
    </source>
</evidence>
<evidence type="ECO:0000313" key="6">
    <source>
        <dbReference type="EMBL" id="GGK38196.1"/>
    </source>
</evidence>
<dbReference type="GO" id="GO:0006508">
    <property type="term" value="P:proteolysis"/>
    <property type="evidence" value="ECO:0007669"/>
    <property type="project" value="UniProtKB-KW"/>
</dbReference>
<evidence type="ECO:0000259" key="5">
    <source>
        <dbReference type="Pfam" id="PF00561"/>
    </source>
</evidence>
<comment type="caution">
    <text evidence="6">The sequence shown here is derived from an EMBL/GenBank/DDBJ whole genome shotgun (WGS) entry which is preliminary data.</text>
</comment>
<keyword evidence="2 4" id="KW-0732">Signal</keyword>
<dbReference type="InterPro" id="IPR000073">
    <property type="entry name" value="AB_hydrolase_1"/>
</dbReference>
<organism evidence="6 7">
    <name type="scientific">Nocardia camponoti</name>
    <dbReference type="NCBI Taxonomy" id="1616106"/>
    <lineage>
        <taxon>Bacteria</taxon>
        <taxon>Bacillati</taxon>
        <taxon>Actinomycetota</taxon>
        <taxon>Actinomycetes</taxon>
        <taxon>Mycobacteriales</taxon>
        <taxon>Nocardiaceae</taxon>
        <taxon>Nocardia</taxon>
    </lineage>
</organism>
<dbReference type="PANTHER" id="PTHR43248">
    <property type="entry name" value="2-SUCCINYL-6-HYDROXY-2,4-CYCLOHEXADIENE-1-CARBOXYLATE SYNTHASE"/>
    <property type="match status" value="1"/>
</dbReference>
<dbReference type="SUPFAM" id="SSF53474">
    <property type="entry name" value="alpha/beta-Hydrolases"/>
    <property type="match status" value="1"/>
</dbReference>
<dbReference type="PANTHER" id="PTHR43248:SF29">
    <property type="entry name" value="TRIPEPTIDYL AMINOPEPTIDASE"/>
    <property type="match status" value="1"/>
</dbReference>
<gene>
    <name evidence="6" type="ORF">GCM10011591_07330</name>
</gene>
<accession>A0A917QAF6</accession>
<dbReference type="InterPro" id="IPR029058">
    <property type="entry name" value="AB_hydrolase_fold"/>
</dbReference>
<dbReference type="InterPro" id="IPR051601">
    <property type="entry name" value="Serine_prot/Carboxylest_S33"/>
</dbReference>
<name>A0A917QAF6_9NOCA</name>
<dbReference type="AlphaFoldDB" id="A0A917QAF6"/>
<protein>
    <submittedName>
        <fullName evidence="6">Protease</fullName>
    </submittedName>
</protein>
<dbReference type="Pfam" id="PF00561">
    <property type="entry name" value="Abhydrolase_1"/>
    <property type="match status" value="1"/>
</dbReference>
<keyword evidence="6" id="KW-0645">Protease</keyword>
<feature type="signal peptide" evidence="4">
    <location>
        <begin position="1"/>
        <end position="22"/>
    </location>
</feature>
<dbReference type="Gene3D" id="3.40.50.1820">
    <property type="entry name" value="alpha/beta hydrolase"/>
    <property type="match status" value="1"/>
</dbReference>
<proteinExistence type="inferred from homology"/>
<dbReference type="EMBL" id="BMMW01000001">
    <property type="protein sequence ID" value="GGK38196.1"/>
    <property type="molecule type" value="Genomic_DNA"/>
</dbReference>
<feature type="chain" id="PRO_5038971671" evidence="4">
    <location>
        <begin position="23"/>
        <end position="502"/>
    </location>
</feature>
<keyword evidence="7" id="KW-1185">Reference proteome</keyword>
<evidence type="ECO:0000256" key="1">
    <source>
        <dbReference type="ARBA" id="ARBA00010088"/>
    </source>
</evidence>
<keyword evidence="3" id="KW-0378">Hydrolase</keyword>
<reference evidence="6" key="2">
    <citation type="submission" date="2020-09" db="EMBL/GenBank/DDBJ databases">
        <authorList>
            <person name="Sun Q."/>
            <person name="Zhou Y."/>
        </authorList>
    </citation>
    <scope>NUCLEOTIDE SEQUENCE</scope>
    <source>
        <strain evidence="6">CGMCC 4.7278</strain>
    </source>
</reference>
<evidence type="ECO:0000256" key="4">
    <source>
        <dbReference type="SAM" id="SignalP"/>
    </source>
</evidence>
<dbReference type="Proteomes" id="UP000612956">
    <property type="component" value="Unassembled WGS sequence"/>
</dbReference>
<sequence length="502" mass="54318">MRAGVVVAIGLVLAVTSVGSVAHTARHTPPNPALARFYHQQLTWQSCAAYVELADERARCAWVRVPLDYARPSGQTIEIAISRIPASGKRKGALVFLQGGPGYSGLWLADQARDTEVAQRFDRIGIDPRGIGASRPAVRCVSHAEIDEMRAELPIPNTPTGIAHAEADARDYVDACLAENTPDLLAHIGTREGVQDLDIVRAVLDEEKLTAVGYSYGTFTATMYAERFPDRVRALVLDGAVDPSLPADERMVAQIASFQSTFDAFAVACTRLAVDCPLGDDEARANDVLRHLLSPLLAASAPTLDHRGLSYYDAEQAIIGALYRDANWELLTDALRELRDGRGDLLLKLADWQWERRPDGTYPGHGDAGSAISCVDNRAAADRASRARVDAAYRRAAPFLDDGRATGQAPRDVCAFWPVPATLRAHPVDIKHLPPTVVVSTTGDPATPHAEGIALAKQLNARLLTFSGWQHTVVFDGNVCIDYAVTRYLVDLVLPPPDIVCG</sequence>
<comment type="similarity">
    <text evidence="1">Belongs to the peptidase S33 family.</text>
</comment>
<reference evidence="6" key="1">
    <citation type="journal article" date="2014" name="Int. J. Syst. Evol. Microbiol.">
        <title>Complete genome sequence of Corynebacterium casei LMG S-19264T (=DSM 44701T), isolated from a smear-ripened cheese.</title>
        <authorList>
            <consortium name="US DOE Joint Genome Institute (JGI-PGF)"/>
            <person name="Walter F."/>
            <person name="Albersmeier A."/>
            <person name="Kalinowski J."/>
            <person name="Ruckert C."/>
        </authorList>
    </citation>
    <scope>NUCLEOTIDE SEQUENCE</scope>
    <source>
        <strain evidence="6">CGMCC 4.7278</strain>
    </source>
</reference>
<evidence type="ECO:0000313" key="7">
    <source>
        <dbReference type="Proteomes" id="UP000612956"/>
    </source>
</evidence>